<dbReference type="SUPFAM" id="SSF51316">
    <property type="entry name" value="Mss4-like"/>
    <property type="match status" value="1"/>
</dbReference>
<dbReference type="Pfam" id="PF01641">
    <property type="entry name" value="SelR"/>
    <property type="match status" value="1"/>
</dbReference>
<name>A0A7I7YPC5_9MYCO</name>
<dbReference type="PANTHER" id="PTHR10173">
    <property type="entry name" value="METHIONINE SULFOXIDE REDUCTASE"/>
    <property type="match status" value="1"/>
</dbReference>
<feature type="domain" description="MsrB" evidence="8">
    <location>
        <begin position="55"/>
        <end position="176"/>
    </location>
</feature>
<evidence type="ECO:0000256" key="1">
    <source>
        <dbReference type="ARBA" id="ARBA00001947"/>
    </source>
</evidence>
<dbReference type="FunFam" id="2.170.150.20:FF:000001">
    <property type="entry name" value="Peptide methionine sulfoxide reductase MsrB"/>
    <property type="match status" value="1"/>
</dbReference>
<dbReference type="GO" id="GO:0006979">
    <property type="term" value="P:response to oxidative stress"/>
    <property type="evidence" value="ECO:0007669"/>
    <property type="project" value="InterPro"/>
</dbReference>
<evidence type="ECO:0000256" key="2">
    <source>
        <dbReference type="ARBA" id="ARBA00007174"/>
    </source>
</evidence>
<comment type="similarity">
    <text evidence="2">Belongs to the MsrB Met sulfoxide reductase family.</text>
</comment>
<dbReference type="EC" id="1.8.4.12" evidence="3"/>
<dbReference type="GO" id="GO:0030091">
    <property type="term" value="P:protein repair"/>
    <property type="evidence" value="ECO:0007669"/>
    <property type="project" value="InterPro"/>
</dbReference>
<organism evidence="9 10">
    <name type="scientific">Mycobacterium parmense</name>
    <dbReference type="NCBI Taxonomy" id="185642"/>
    <lineage>
        <taxon>Bacteria</taxon>
        <taxon>Bacillati</taxon>
        <taxon>Actinomycetota</taxon>
        <taxon>Actinomycetes</taxon>
        <taxon>Mycobacteriales</taxon>
        <taxon>Mycobacteriaceae</taxon>
        <taxon>Mycobacterium</taxon>
        <taxon>Mycobacterium simiae complex</taxon>
    </lineage>
</organism>
<keyword evidence="5" id="KW-0862">Zinc</keyword>
<comment type="cofactor">
    <cofactor evidence="1">
        <name>Zn(2+)</name>
        <dbReference type="ChEBI" id="CHEBI:29105"/>
    </cofactor>
</comment>
<evidence type="ECO:0000313" key="9">
    <source>
        <dbReference type="EMBL" id="BBZ43725.1"/>
    </source>
</evidence>
<dbReference type="EMBL" id="AP022614">
    <property type="protein sequence ID" value="BBZ43725.1"/>
    <property type="molecule type" value="Genomic_DNA"/>
</dbReference>
<reference evidence="9 10" key="1">
    <citation type="journal article" date="2019" name="Emerg. Microbes Infect.">
        <title>Comprehensive subspecies identification of 175 nontuberculous mycobacteria species based on 7547 genomic profiles.</title>
        <authorList>
            <person name="Matsumoto Y."/>
            <person name="Kinjo T."/>
            <person name="Motooka D."/>
            <person name="Nabeya D."/>
            <person name="Jung N."/>
            <person name="Uechi K."/>
            <person name="Horii T."/>
            <person name="Iida T."/>
            <person name="Fujita J."/>
            <person name="Nakamura S."/>
        </authorList>
    </citation>
    <scope>NUCLEOTIDE SEQUENCE [LARGE SCALE GENOMIC DNA]</scope>
    <source>
        <strain evidence="9 10">JCM 14742</strain>
    </source>
</reference>
<proteinExistence type="inferred from homology"/>
<dbReference type="InterPro" id="IPR002579">
    <property type="entry name" value="Met_Sox_Rdtase_MsrB_dom"/>
</dbReference>
<evidence type="ECO:0000256" key="3">
    <source>
        <dbReference type="ARBA" id="ARBA00012499"/>
    </source>
</evidence>
<protein>
    <recommendedName>
        <fullName evidence="3">peptide-methionine (R)-S-oxide reductase</fullName>
        <ecNumber evidence="3">1.8.4.12</ecNumber>
    </recommendedName>
</protein>
<evidence type="ECO:0000256" key="6">
    <source>
        <dbReference type="ARBA" id="ARBA00023002"/>
    </source>
</evidence>
<sequence>MIFLSAKGVGEMDMTRRRVLTAVSVTILSMVPVSACAGHAMSSPADTQFAVTHTDAEWRKLLTAAQYGVLREAGTEAPYSSALNDEHRHGVFSCAGCALHLYSSDTKFDSGTGWPSFWKALDNAVVERPDTSLFMTRTKVLCSRCGSHLGHVFDDGPQPTGLRYCMNGVAMTFAALLPPLRDHLDEIR</sequence>
<evidence type="ECO:0000256" key="4">
    <source>
        <dbReference type="ARBA" id="ARBA00022723"/>
    </source>
</evidence>
<dbReference type="InterPro" id="IPR011057">
    <property type="entry name" value="Mss4-like_sf"/>
</dbReference>
<keyword evidence="6" id="KW-0560">Oxidoreductase</keyword>
<keyword evidence="4" id="KW-0479">Metal-binding</keyword>
<dbReference type="Proteomes" id="UP000467105">
    <property type="component" value="Chromosome"/>
</dbReference>
<evidence type="ECO:0000256" key="7">
    <source>
        <dbReference type="ARBA" id="ARBA00048488"/>
    </source>
</evidence>
<accession>A0A7I7YPC5</accession>
<dbReference type="AlphaFoldDB" id="A0A7I7YPC5"/>
<keyword evidence="10" id="KW-1185">Reference proteome</keyword>
<dbReference type="PANTHER" id="PTHR10173:SF57">
    <property type="entry name" value="PEPTIDE-METHIONINE (R)-S-OXIDE REDUCTASE"/>
    <property type="match status" value="1"/>
</dbReference>
<comment type="catalytic activity">
    <reaction evidence="7">
        <text>L-methionyl-[protein] + [thioredoxin]-disulfide + H2O = L-methionyl-(R)-S-oxide-[protein] + [thioredoxin]-dithiol</text>
        <dbReference type="Rhea" id="RHEA:24164"/>
        <dbReference type="Rhea" id="RHEA-COMP:10698"/>
        <dbReference type="Rhea" id="RHEA-COMP:10700"/>
        <dbReference type="Rhea" id="RHEA-COMP:12313"/>
        <dbReference type="Rhea" id="RHEA-COMP:12314"/>
        <dbReference type="ChEBI" id="CHEBI:15377"/>
        <dbReference type="ChEBI" id="CHEBI:16044"/>
        <dbReference type="ChEBI" id="CHEBI:29950"/>
        <dbReference type="ChEBI" id="CHEBI:45764"/>
        <dbReference type="ChEBI" id="CHEBI:50058"/>
        <dbReference type="EC" id="1.8.4.12"/>
    </reaction>
</comment>
<dbReference type="NCBIfam" id="TIGR00357">
    <property type="entry name" value="peptide-methionine (R)-S-oxide reductase MsrB"/>
    <property type="match status" value="1"/>
</dbReference>
<dbReference type="GO" id="GO:0005737">
    <property type="term" value="C:cytoplasm"/>
    <property type="evidence" value="ECO:0007669"/>
    <property type="project" value="TreeGrafter"/>
</dbReference>
<evidence type="ECO:0000256" key="5">
    <source>
        <dbReference type="ARBA" id="ARBA00022833"/>
    </source>
</evidence>
<dbReference type="GO" id="GO:0033743">
    <property type="term" value="F:peptide-methionine (R)-S-oxide reductase activity"/>
    <property type="evidence" value="ECO:0007669"/>
    <property type="project" value="UniProtKB-EC"/>
</dbReference>
<dbReference type="GO" id="GO:0046872">
    <property type="term" value="F:metal ion binding"/>
    <property type="evidence" value="ECO:0007669"/>
    <property type="project" value="UniProtKB-KW"/>
</dbReference>
<evidence type="ECO:0000313" key="10">
    <source>
        <dbReference type="Proteomes" id="UP000467105"/>
    </source>
</evidence>
<gene>
    <name evidence="9" type="ORF">MPRM_10060</name>
</gene>
<dbReference type="InterPro" id="IPR028427">
    <property type="entry name" value="Met_Sox_Rdtase_MsrB"/>
</dbReference>
<evidence type="ECO:0000259" key="8">
    <source>
        <dbReference type="PROSITE" id="PS51790"/>
    </source>
</evidence>
<dbReference type="PROSITE" id="PS51790">
    <property type="entry name" value="MSRB"/>
    <property type="match status" value="1"/>
</dbReference>
<dbReference type="Gene3D" id="2.170.150.20">
    <property type="entry name" value="Peptide methionine sulfoxide reductase"/>
    <property type="match status" value="1"/>
</dbReference>